<accession>A0A9W8KZH4</accession>
<name>A0A9W8KZH4_9FUNG</name>
<evidence type="ECO:0000313" key="3">
    <source>
        <dbReference type="Proteomes" id="UP001151518"/>
    </source>
</evidence>
<dbReference type="SUPFAM" id="SSF89895">
    <property type="entry name" value="FYSH domain"/>
    <property type="match status" value="1"/>
</dbReference>
<proteinExistence type="predicted"/>
<dbReference type="InterPro" id="IPR039100">
    <property type="entry name" value="Sdo1/SBDS-like"/>
</dbReference>
<dbReference type="InterPro" id="IPR019783">
    <property type="entry name" value="SDO1/SBDS_N"/>
</dbReference>
<dbReference type="EMBL" id="JANBTW010000016">
    <property type="protein sequence ID" value="KAJ2678894.1"/>
    <property type="molecule type" value="Genomic_DNA"/>
</dbReference>
<dbReference type="Proteomes" id="UP001151518">
    <property type="component" value="Unassembled WGS sequence"/>
</dbReference>
<feature type="domain" description="Ribosome maturation protein SDO1/SBDS N-terminal" evidence="1">
    <location>
        <begin position="21"/>
        <end position="98"/>
    </location>
</feature>
<dbReference type="AlphaFoldDB" id="A0A9W8KZH4"/>
<organism evidence="2 3">
    <name type="scientific">Coemansia spiralis</name>
    <dbReference type="NCBI Taxonomy" id="417178"/>
    <lineage>
        <taxon>Eukaryota</taxon>
        <taxon>Fungi</taxon>
        <taxon>Fungi incertae sedis</taxon>
        <taxon>Zoopagomycota</taxon>
        <taxon>Kickxellomycotina</taxon>
        <taxon>Kickxellomycetes</taxon>
        <taxon>Kickxellales</taxon>
        <taxon>Kickxellaceae</taxon>
        <taxon>Coemansia</taxon>
    </lineage>
</organism>
<gene>
    <name evidence="2" type="ORF">GGI25_001883</name>
</gene>
<reference evidence="2" key="1">
    <citation type="submission" date="2022-07" db="EMBL/GenBank/DDBJ databases">
        <title>Phylogenomic reconstructions and comparative analyses of Kickxellomycotina fungi.</title>
        <authorList>
            <person name="Reynolds N.K."/>
            <person name="Stajich J.E."/>
            <person name="Barry K."/>
            <person name="Grigoriev I.V."/>
            <person name="Crous P."/>
            <person name="Smith M.E."/>
        </authorList>
    </citation>
    <scope>NUCLEOTIDE SEQUENCE</scope>
    <source>
        <strain evidence="2">NRRL 3115</strain>
    </source>
</reference>
<dbReference type="Pfam" id="PF01172">
    <property type="entry name" value="SBDS_N"/>
    <property type="match status" value="1"/>
</dbReference>
<dbReference type="OrthoDB" id="2567806at2759"/>
<comment type="caution">
    <text evidence="2">The sequence shown here is derived from an EMBL/GenBank/DDBJ whole genome shotgun (WGS) entry which is preliminary data.</text>
</comment>
<sequence>MPLMTFKTPERVCWDDEASGLTFFVVALPDTTAKWRETPNAPLDDIVYSHDVFRFKKETDGICRVASNEELMKSFKTNDSTSVVKSILSAGTVQCKEFELDVEAQSTTAMNAATHAANVATEAATNALEGVKGYLSSFW</sequence>
<protein>
    <recommendedName>
        <fullName evidence="1">Ribosome maturation protein SDO1/SBDS N-terminal domain-containing protein</fullName>
    </recommendedName>
</protein>
<evidence type="ECO:0000313" key="2">
    <source>
        <dbReference type="EMBL" id="KAJ2678894.1"/>
    </source>
</evidence>
<evidence type="ECO:0000259" key="1">
    <source>
        <dbReference type="Pfam" id="PF01172"/>
    </source>
</evidence>
<dbReference type="InterPro" id="IPR036786">
    <property type="entry name" value="Ribosome_mat_SBDS_N_sf"/>
</dbReference>
<dbReference type="PANTHER" id="PTHR10927:SF2">
    <property type="entry name" value="RESTRICTION OF TELOMERE CAPPING PROTEIN 3"/>
    <property type="match status" value="1"/>
</dbReference>
<dbReference type="Gene3D" id="3.30.1250.10">
    <property type="entry name" value="Ribosome maturation protein SBDS, N-terminal domain"/>
    <property type="match status" value="1"/>
</dbReference>
<dbReference type="PANTHER" id="PTHR10927">
    <property type="entry name" value="RIBOSOME MATURATION PROTEIN SBDS"/>
    <property type="match status" value="1"/>
</dbReference>